<dbReference type="EC" id="2.3.1.181" evidence="2"/>
<dbReference type="AlphaFoldDB" id="A0A1P8WL80"/>
<reference evidence="2 3" key="1">
    <citation type="journal article" date="2016" name="Front. Microbiol.">
        <title>Fuerstia marisgermanicae gen. nov., sp. nov., an Unusual Member of the Phylum Planctomycetes from the German Wadden Sea.</title>
        <authorList>
            <person name="Kohn T."/>
            <person name="Heuer A."/>
            <person name="Jogler M."/>
            <person name="Vollmers J."/>
            <person name="Boedeker C."/>
            <person name="Bunk B."/>
            <person name="Rast P."/>
            <person name="Borchert D."/>
            <person name="Glockner I."/>
            <person name="Freese H.M."/>
            <person name="Klenk H.P."/>
            <person name="Overmann J."/>
            <person name="Kaster A.K."/>
            <person name="Rohde M."/>
            <person name="Wiegand S."/>
            <person name="Jogler C."/>
        </authorList>
    </citation>
    <scope>NUCLEOTIDE SEQUENCE [LARGE SCALE GENOMIC DNA]</scope>
    <source>
        <strain evidence="2 3">NH11</strain>
    </source>
</reference>
<dbReference type="PANTHER" id="PTHR10993">
    <property type="entry name" value="OCTANOYLTRANSFERASE"/>
    <property type="match status" value="1"/>
</dbReference>
<evidence type="ECO:0000313" key="3">
    <source>
        <dbReference type="Proteomes" id="UP000187735"/>
    </source>
</evidence>
<gene>
    <name evidence="2" type="primary">lipB</name>
    <name evidence="2" type="ORF">Fuma_04430</name>
</gene>
<dbReference type="Proteomes" id="UP000187735">
    <property type="component" value="Chromosome"/>
</dbReference>
<protein>
    <submittedName>
        <fullName evidence="2">Octanoyltransferase</fullName>
        <ecNumber evidence="2">2.3.1.181</ecNumber>
    </submittedName>
</protein>
<dbReference type="PANTHER" id="PTHR10993:SF7">
    <property type="entry name" value="LIPOYLTRANSFERASE 2, MITOCHONDRIAL-RELATED"/>
    <property type="match status" value="1"/>
</dbReference>
<dbReference type="InterPro" id="IPR004143">
    <property type="entry name" value="BPL_LPL_catalytic"/>
</dbReference>
<dbReference type="RefSeq" id="WP_077026050.1">
    <property type="nucleotide sequence ID" value="NZ_CP017641.1"/>
</dbReference>
<proteinExistence type="predicted"/>
<dbReference type="KEGG" id="fmr:Fuma_04430"/>
<evidence type="ECO:0000259" key="1">
    <source>
        <dbReference type="PROSITE" id="PS51733"/>
    </source>
</evidence>
<dbReference type="Pfam" id="PF21948">
    <property type="entry name" value="LplA-B_cat"/>
    <property type="match status" value="1"/>
</dbReference>
<accession>A0A1P8WL80</accession>
<evidence type="ECO:0000313" key="2">
    <source>
        <dbReference type="EMBL" id="APZ94791.1"/>
    </source>
</evidence>
<sequence length="248" mass="27460">MTVDWESFTDKTIEVAEVRLLGLVDAPSVFALQKLMAHEVRQQAQVSASILICEHPPTLTVGTEGNLLDLPADPRELESRSLQVHRVGRDGGTYLHVPGQLAAYVVVSLDECVFGENEFRWRLQDAVIQTCKDSQVIAHRREGDSGAVWGRHGLVSEIGISMDRGVTGFGVYLNVSCPLEDLRQFGRGLKGDRISSLSAERVRPSIMPQVRSSLIQHLCEQVGYPEYHIHTGHPFLKRVQRAGGMPAE</sequence>
<keyword evidence="3" id="KW-1185">Reference proteome</keyword>
<dbReference type="EMBL" id="CP017641">
    <property type="protein sequence ID" value="APZ94791.1"/>
    <property type="molecule type" value="Genomic_DNA"/>
</dbReference>
<dbReference type="PROSITE" id="PS51733">
    <property type="entry name" value="BPL_LPL_CATALYTIC"/>
    <property type="match status" value="1"/>
</dbReference>
<keyword evidence="2" id="KW-0808">Transferase</keyword>
<dbReference type="Gene3D" id="3.30.930.10">
    <property type="entry name" value="Bira Bifunctional Protein, Domain 2"/>
    <property type="match status" value="1"/>
</dbReference>
<dbReference type="STRING" id="1891926.Fuma_04430"/>
<dbReference type="GO" id="GO:0033819">
    <property type="term" value="F:lipoyl(octanoyl) transferase activity"/>
    <property type="evidence" value="ECO:0007669"/>
    <property type="project" value="UniProtKB-EC"/>
</dbReference>
<dbReference type="SUPFAM" id="SSF55681">
    <property type="entry name" value="Class II aaRS and biotin synthetases"/>
    <property type="match status" value="1"/>
</dbReference>
<dbReference type="InterPro" id="IPR045864">
    <property type="entry name" value="aa-tRNA-synth_II/BPL/LPL"/>
</dbReference>
<dbReference type="GO" id="GO:0009249">
    <property type="term" value="P:protein lipoylation"/>
    <property type="evidence" value="ECO:0007669"/>
    <property type="project" value="TreeGrafter"/>
</dbReference>
<keyword evidence="2" id="KW-0012">Acyltransferase</keyword>
<feature type="domain" description="BPL/LPL catalytic" evidence="1">
    <location>
        <begin position="44"/>
        <end position="226"/>
    </location>
</feature>
<organism evidence="2 3">
    <name type="scientific">Fuerstiella marisgermanici</name>
    <dbReference type="NCBI Taxonomy" id="1891926"/>
    <lineage>
        <taxon>Bacteria</taxon>
        <taxon>Pseudomonadati</taxon>
        <taxon>Planctomycetota</taxon>
        <taxon>Planctomycetia</taxon>
        <taxon>Planctomycetales</taxon>
        <taxon>Planctomycetaceae</taxon>
        <taxon>Fuerstiella</taxon>
    </lineage>
</organism>
<name>A0A1P8WL80_9PLAN</name>
<dbReference type="OrthoDB" id="9787061at2"/>